<dbReference type="AlphaFoldDB" id="A0A2S4PJV8"/>
<accession>A0A2S4PJV8</accession>
<dbReference type="Proteomes" id="UP000237438">
    <property type="component" value="Unassembled WGS sequence"/>
</dbReference>
<sequence>SSIRQLFLTFNSLELRKLNSCHLQTRILHNVSSSPRYCNDLESDISWDDDKADLNTGTKRKLEGFENIKKLLSSLEPPWRRSYDCKHRFWARDILEDYLKLDDLSMREEFWENIKTEDCGRFLPTILVFFIQRTSSAGLGSHLDISIFRTASQTLQSKGLTWKDVEDWSYILSASGADEMISRLSESCYQVQSFVLLYILSNNIHSVKSLEILFLCAWGLVLNKKLTGKDSHPQMKYQISSEYEEGRKKNSTLEHHNSKLPQCDELEFSVQYLQRLKKDSMYIDLYTFNDLAKKLLIHSCRIWPASMVNVARMATNFSDMYVMRARCDPQSLDPHTMRQLCFLINNLIVNLSNQSTAEPYLVIVYNWNSQKILLELAAKFRPAIILNQASYRSIINVLASHKKTENQRESMLRRARSWPPWYVAQHGMDNEELAQERSQVLLGIARLKEAGYSGDWFEDALSIVGGQEFDGTPTIQTRRMLPWPQKSNGSADLEEMEPNLWAARVISTRDVHEAWAAFLQFKKKGGRPNQEMYLAMFQKLTFDIIRTERRRENIVVPGDGLEVFSVPENNFSDYYKRHLEPPSIEDLYSEMLRSGIKPKDRCLSFLVRNSRTPDQAIRYLRASGLSTDALESLGAFGSSISKCQDTLQVPLNIFSDYIYLTCRFVPRLILVSPISSRNNGQPEWIMYHLKTKSQFGAKLDQPLKLAAYLLSTRRPTILQPWYSFFRALSRENVIISTEYAGHPKNDILAWNVLRSSFHDFSSCGLHLNSRGFIMFCHGFEKYIQAALKISKEDDKEDQSCIDEALKFLKAEFLKLSENSCRKYQLPDMYQCIRGVLLHAYMRCLALVKDNEEIIRTLEWMAQNSHYLKDILSQESAYSEKKFRRVFIVVGICLQGTHFEARARDIVSGVDIWNGWPSPDEIAEYQFNSPVDADLHT</sequence>
<gene>
    <name evidence="1" type="ORF">EPUL_006287</name>
</gene>
<keyword evidence="2" id="KW-1185">Reference proteome</keyword>
<evidence type="ECO:0000313" key="2">
    <source>
        <dbReference type="Proteomes" id="UP000237438"/>
    </source>
</evidence>
<feature type="non-terminal residue" evidence="1">
    <location>
        <position position="936"/>
    </location>
</feature>
<evidence type="ECO:0000313" key="1">
    <source>
        <dbReference type="EMBL" id="POS82332.1"/>
    </source>
</evidence>
<organism evidence="1 2">
    <name type="scientific">Erysiphe pulchra</name>
    <dbReference type="NCBI Taxonomy" id="225359"/>
    <lineage>
        <taxon>Eukaryota</taxon>
        <taxon>Fungi</taxon>
        <taxon>Dikarya</taxon>
        <taxon>Ascomycota</taxon>
        <taxon>Pezizomycotina</taxon>
        <taxon>Leotiomycetes</taxon>
        <taxon>Erysiphales</taxon>
        <taxon>Erysiphaceae</taxon>
        <taxon>Erysiphe</taxon>
    </lineage>
</organism>
<feature type="non-terminal residue" evidence="1">
    <location>
        <position position="1"/>
    </location>
</feature>
<dbReference type="EMBL" id="PEDP01003105">
    <property type="protein sequence ID" value="POS82332.1"/>
    <property type="molecule type" value="Genomic_DNA"/>
</dbReference>
<dbReference type="STRING" id="225359.A0A2S4PJV8"/>
<proteinExistence type="predicted"/>
<dbReference type="OrthoDB" id="410701at2759"/>
<protein>
    <submittedName>
        <fullName evidence="1">Uncharacterized protein</fullName>
    </submittedName>
</protein>
<reference evidence="1 2" key="1">
    <citation type="submission" date="2017-10" db="EMBL/GenBank/DDBJ databases">
        <title>Development of genomic resources for the powdery mildew, Erysiphe pulchra.</title>
        <authorList>
            <person name="Wadl P.A."/>
            <person name="Mack B.M."/>
            <person name="Moore G."/>
            <person name="Beltz S.B."/>
        </authorList>
    </citation>
    <scope>NUCLEOTIDE SEQUENCE [LARGE SCALE GENOMIC DNA]</scope>
    <source>
        <strain evidence="1">Cflorida</strain>
    </source>
</reference>
<comment type="caution">
    <text evidence="1">The sequence shown here is derived from an EMBL/GenBank/DDBJ whole genome shotgun (WGS) entry which is preliminary data.</text>
</comment>
<name>A0A2S4PJV8_9PEZI</name>